<dbReference type="PRINTS" id="PR00990">
    <property type="entry name" value="RIBOKINASE"/>
</dbReference>
<dbReference type="GO" id="GO:0005829">
    <property type="term" value="C:cytosol"/>
    <property type="evidence" value="ECO:0007669"/>
    <property type="project" value="TreeGrafter"/>
</dbReference>
<gene>
    <name evidence="6" type="primary">rbsK_1</name>
    <name evidence="6" type="ORF">Val02_17580</name>
</gene>
<dbReference type="Proteomes" id="UP000619260">
    <property type="component" value="Unassembled WGS sequence"/>
</dbReference>
<dbReference type="GO" id="GO:0016301">
    <property type="term" value="F:kinase activity"/>
    <property type="evidence" value="ECO:0007669"/>
    <property type="project" value="UniProtKB-KW"/>
</dbReference>
<comment type="similarity">
    <text evidence="1 4">Belongs to the carbohydrate kinase PfkB family.</text>
</comment>
<accession>A0A8J3YID9</accession>
<reference evidence="6" key="1">
    <citation type="submission" date="2021-01" db="EMBL/GenBank/DDBJ databases">
        <title>Whole genome shotgun sequence of Virgisporangium aliadipatigenens NBRC 105644.</title>
        <authorList>
            <person name="Komaki H."/>
            <person name="Tamura T."/>
        </authorList>
    </citation>
    <scope>NUCLEOTIDE SEQUENCE</scope>
    <source>
        <strain evidence="6">NBRC 105644</strain>
    </source>
</reference>
<keyword evidence="7" id="KW-1185">Reference proteome</keyword>
<proteinExistence type="inferred from homology"/>
<keyword evidence="3 4" id="KW-0418">Kinase</keyword>
<sequence length="298" mass="30727">MVVFGQLARDLVLCAPEIPDAGSSVDVRERVEELGGKGANQAVALAQLGARPSLVAVAGDDDVGDALLARAASDGIDVSGVVRRPGPTGLIVEVLLPSGDYRYFEHLGERVQLHTSDVTSSASIVEGAAAALVQLQQPAPAVVSAARLGRTARALVVLDGAPPDGTRDDLLLLADVLRADAREAPQWTDVSSVDGAALREATEALLRRGPRVVALALDGGGNLFSWRDEETVHHLVVPDGPERVRDTTGGGDSLVAALTVGLLAGYPVPDAARCAVAASGRTVTRVGGRPDLTGLFPR</sequence>
<dbReference type="EMBL" id="BOPF01000005">
    <property type="protein sequence ID" value="GIJ44872.1"/>
    <property type="molecule type" value="Genomic_DNA"/>
</dbReference>
<dbReference type="SUPFAM" id="SSF53613">
    <property type="entry name" value="Ribokinase-like"/>
    <property type="match status" value="1"/>
</dbReference>
<evidence type="ECO:0000313" key="6">
    <source>
        <dbReference type="EMBL" id="GIJ44872.1"/>
    </source>
</evidence>
<dbReference type="Pfam" id="PF00294">
    <property type="entry name" value="PfkB"/>
    <property type="match status" value="1"/>
</dbReference>
<dbReference type="Gene3D" id="3.40.1190.20">
    <property type="match status" value="1"/>
</dbReference>
<organism evidence="6 7">
    <name type="scientific">Virgisporangium aliadipatigenens</name>
    <dbReference type="NCBI Taxonomy" id="741659"/>
    <lineage>
        <taxon>Bacteria</taxon>
        <taxon>Bacillati</taxon>
        <taxon>Actinomycetota</taxon>
        <taxon>Actinomycetes</taxon>
        <taxon>Micromonosporales</taxon>
        <taxon>Micromonosporaceae</taxon>
        <taxon>Virgisporangium</taxon>
    </lineage>
</organism>
<keyword evidence="2 4" id="KW-0808">Transferase</keyword>
<dbReference type="PROSITE" id="PS00583">
    <property type="entry name" value="PFKB_KINASES_1"/>
    <property type="match status" value="1"/>
</dbReference>
<evidence type="ECO:0000256" key="3">
    <source>
        <dbReference type="ARBA" id="ARBA00022777"/>
    </source>
</evidence>
<evidence type="ECO:0000313" key="7">
    <source>
        <dbReference type="Proteomes" id="UP000619260"/>
    </source>
</evidence>
<dbReference type="InterPro" id="IPR002173">
    <property type="entry name" value="Carboh/pur_kinase_PfkB_CS"/>
</dbReference>
<dbReference type="AlphaFoldDB" id="A0A8J3YID9"/>
<name>A0A8J3YID9_9ACTN</name>
<feature type="domain" description="Carbohydrate kinase PfkB" evidence="5">
    <location>
        <begin position="2"/>
        <end position="290"/>
    </location>
</feature>
<evidence type="ECO:0000256" key="1">
    <source>
        <dbReference type="ARBA" id="ARBA00010688"/>
    </source>
</evidence>
<protein>
    <submittedName>
        <fullName evidence="6">Ribokinase</fullName>
    </submittedName>
</protein>
<dbReference type="InterPro" id="IPR002139">
    <property type="entry name" value="Ribo/fructo_kinase"/>
</dbReference>
<comment type="caution">
    <text evidence="6">The sequence shown here is derived from an EMBL/GenBank/DDBJ whole genome shotgun (WGS) entry which is preliminary data.</text>
</comment>
<evidence type="ECO:0000259" key="5">
    <source>
        <dbReference type="Pfam" id="PF00294"/>
    </source>
</evidence>
<dbReference type="PANTHER" id="PTHR10584:SF166">
    <property type="entry name" value="RIBOKINASE"/>
    <property type="match status" value="1"/>
</dbReference>
<dbReference type="InterPro" id="IPR029056">
    <property type="entry name" value="Ribokinase-like"/>
</dbReference>
<dbReference type="GO" id="GO:0006796">
    <property type="term" value="P:phosphate-containing compound metabolic process"/>
    <property type="evidence" value="ECO:0007669"/>
    <property type="project" value="UniProtKB-ARBA"/>
</dbReference>
<evidence type="ECO:0000256" key="4">
    <source>
        <dbReference type="RuleBase" id="RU003704"/>
    </source>
</evidence>
<evidence type="ECO:0000256" key="2">
    <source>
        <dbReference type="ARBA" id="ARBA00022679"/>
    </source>
</evidence>
<dbReference type="InterPro" id="IPR011611">
    <property type="entry name" value="PfkB_dom"/>
</dbReference>
<dbReference type="PROSITE" id="PS00584">
    <property type="entry name" value="PFKB_KINASES_2"/>
    <property type="match status" value="1"/>
</dbReference>
<dbReference type="PANTHER" id="PTHR10584">
    <property type="entry name" value="SUGAR KINASE"/>
    <property type="match status" value="1"/>
</dbReference>